<reference evidence="1" key="1">
    <citation type="submission" date="2022-09" db="EMBL/GenBank/DDBJ databases">
        <title>Isolation and characterization of 3-chlorobenzoate degrading bacteria from soils in Shizuoka.</title>
        <authorList>
            <person name="Ifat A."/>
            <person name="Ogawa N."/>
            <person name="Kimbara K."/>
            <person name="Moriuchi R."/>
            <person name="Dohra H."/>
            <person name="Shintani M."/>
        </authorList>
    </citation>
    <scope>NUCLEOTIDE SEQUENCE</scope>
    <source>
        <strain evidence="1">19CS4-2</strain>
    </source>
</reference>
<dbReference type="EMBL" id="BPUS01000029">
    <property type="protein sequence ID" value="GJH29933.1"/>
    <property type="molecule type" value="Genomic_DNA"/>
</dbReference>
<gene>
    <name evidence="1" type="ORF">CBA19CS42_35475</name>
</gene>
<accession>A0AA37IIG4</accession>
<dbReference type="RefSeq" id="WP_238217452.1">
    <property type="nucleotide sequence ID" value="NZ_BPUS01000029.1"/>
</dbReference>
<evidence type="ECO:0000313" key="2">
    <source>
        <dbReference type="Proteomes" id="UP001055111"/>
    </source>
</evidence>
<sequence>MLAIPQHIERSGVRNQPVGYTWRGDADYNRESRALSEKLHAMSRRASLACAASMTQWGVARLQHLSDFQAPQQMIEAAWAANVHPLYCKIPAVYEFNERKGPVDGVLRIFKDLLEDVIRRYDTPNGMNVPGGTVYVYFLARHVMPDKKPFDKWLKWAIERMIALYPFSRDDPIGEPIPHEALDPDFDFRKEEAPELLNEFMRGLDPSTNHYLRTPDEMVADGFQGTPYSV</sequence>
<dbReference type="AlphaFoldDB" id="A0AA37IIG4"/>
<evidence type="ECO:0000313" key="1">
    <source>
        <dbReference type="EMBL" id="GJH29933.1"/>
    </source>
</evidence>
<protein>
    <submittedName>
        <fullName evidence="1">Uncharacterized protein</fullName>
    </submittedName>
</protein>
<proteinExistence type="predicted"/>
<organism evidence="1 2">
    <name type="scientific">Caballeronia novacaledonica</name>
    <dbReference type="NCBI Taxonomy" id="1544861"/>
    <lineage>
        <taxon>Bacteria</taxon>
        <taxon>Pseudomonadati</taxon>
        <taxon>Pseudomonadota</taxon>
        <taxon>Betaproteobacteria</taxon>
        <taxon>Burkholderiales</taxon>
        <taxon>Burkholderiaceae</taxon>
        <taxon>Caballeronia</taxon>
    </lineage>
</organism>
<dbReference type="Proteomes" id="UP001055111">
    <property type="component" value="Unassembled WGS sequence"/>
</dbReference>
<name>A0AA37IIG4_9BURK</name>
<comment type="caution">
    <text evidence="1">The sequence shown here is derived from an EMBL/GenBank/DDBJ whole genome shotgun (WGS) entry which is preliminary data.</text>
</comment>